<evidence type="ECO:0000313" key="1">
    <source>
        <dbReference type="Proteomes" id="UP000095283"/>
    </source>
</evidence>
<keyword evidence="1" id="KW-1185">Reference proteome</keyword>
<dbReference type="WBParaSite" id="Hba_06383">
    <property type="protein sequence ID" value="Hba_06383"/>
    <property type="gene ID" value="Hba_06383"/>
</dbReference>
<proteinExistence type="predicted"/>
<accession>A0A1I7WMK3</accession>
<dbReference type="AlphaFoldDB" id="A0A1I7WMK3"/>
<reference evidence="2" key="1">
    <citation type="submission" date="2016-11" db="UniProtKB">
        <authorList>
            <consortium name="WormBaseParasite"/>
        </authorList>
    </citation>
    <scope>IDENTIFICATION</scope>
</reference>
<evidence type="ECO:0000313" key="2">
    <source>
        <dbReference type="WBParaSite" id="Hba_06383"/>
    </source>
</evidence>
<dbReference type="Proteomes" id="UP000095283">
    <property type="component" value="Unplaced"/>
</dbReference>
<protein>
    <submittedName>
        <fullName evidence="2">Ovule protein</fullName>
    </submittedName>
</protein>
<organism evidence="1 2">
    <name type="scientific">Heterorhabditis bacteriophora</name>
    <name type="common">Entomopathogenic nematode worm</name>
    <dbReference type="NCBI Taxonomy" id="37862"/>
    <lineage>
        <taxon>Eukaryota</taxon>
        <taxon>Metazoa</taxon>
        <taxon>Ecdysozoa</taxon>
        <taxon>Nematoda</taxon>
        <taxon>Chromadorea</taxon>
        <taxon>Rhabditida</taxon>
        <taxon>Rhabditina</taxon>
        <taxon>Rhabditomorpha</taxon>
        <taxon>Strongyloidea</taxon>
        <taxon>Heterorhabditidae</taxon>
        <taxon>Heterorhabditis</taxon>
    </lineage>
</organism>
<name>A0A1I7WMK3_HETBA</name>
<sequence length="68" mass="8023">MGKGLVVYNEEFPTCFLCRSRHYRILFLSYCTYNEDRIRIYGRSVKIKNSQTTSIVIINLLSEAFHTL</sequence>